<dbReference type="Pfam" id="PF09724">
    <property type="entry name" value="Dcc1"/>
    <property type="match status" value="1"/>
</dbReference>
<evidence type="ECO:0000256" key="3">
    <source>
        <dbReference type="ARBA" id="ARBA00022705"/>
    </source>
</evidence>
<comment type="caution">
    <text evidence="4">The sequence shown here is derived from an EMBL/GenBank/DDBJ whole genome shotgun (WGS) entry which is preliminary data.</text>
</comment>
<dbReference type="Proteomes" id="UP001162164">
    <property type="component" value="Unassembled WGS sequence"/>
</dbReference>
<name>A0ABQ9JJ22_9CUCU</name>
<organism evidence="4 5">
    <name type="scientific">Molorchus minor</name>
    <dbReference type="NCBI Taxonomy" id="1323400"/>
    <lineage>
        <taxon>Eukaryota</taxon>
        <taxon>Metazoa</taxon>
        <taxon>Ecdysozoa</taxon>
        <taxon>Arthropoda</taxon>
        <taxon>Hexapoda</taxon>
        <taxon>Insecta</taxon>
        <taxon>Pterygota</taxon>
        <taxon>Neoptera</taxon>
        <taxon>Endopterygota</taxon>
        <taxon>Coleoptera</taxon>
        <taxon>Polyphaga</taxon>
        <taxon>Cucujiformia</taxon>
        <taxon>Chrysomeloidea</taxon>
        <taxon>Cerambycidae</taxon>
        <taxon>Lamiinae</taxon>
        <taxon>Monochamini</taxon>
        <taxon>Molorchus</taxon>
    </lineage>
</organism>
<evidence type="ECO:0000313" key="4">
    <source>
        <dbReference type="EMBL" id="KAJ8977953.1"/>
    </source>
</evidence>
<dbReference type="EMBL" id="JAPWTJ010000489">
    <property type="protein sequence ID" value="KAJ8977953.1"/>
    <property type="molecule type" value="Genomic_DNA"/>
</dbReference>
<reference evidence="4" key="1">
    <citation type="journal article" date="2023" name="Insect Mol. Biol.">
        <title>Genome sequencing provides insights into the evolution of gene families encoding plant cell wall-degrading enzymes in longhorned beetles.</title>
        <authorList>
            <person name="Shin N.R."/>
            <person name="Okamura Y."/>
            <person name="Kirsch R."/>
            <person name="Pauchet Y."/>
        </authorList>
    </citation>
    <scope>NUCLEOTIDE SEQUENCE</scope>
    <source>
        <strain evidence="4">MMC_N1</strain>
    </source>
</reference>
<evidence type="ECO:0000256" key="2">
    <source>
        <dbReference type="ARBA" id="ARBA00017682"/>
    </source>
</evidence>
<dbReference type="InterPro" id="IPR019128">
    <property type="entry name" value="Dcc1"/>
</dbReference>
<evidence type="ECO:0000313" key="5">
    <source>
        <dbReference type="Proteomes" id="UP001162164"/>
    </source>
</evidence>
<dbReference type="PANTHER" id="PTHR13395">
    <property type="entry name" value="SISTER CHROMATID COHESION PROTEIN DCC1-RELATED"/>
    <property type="match status" value="1"/>
</dbReference>
<evidence type="ECO:0000256" key="1">
    <source>
        <dbReference type="ARBA" id="ARBA00007017"/>
    </source>
</evidence>
<sequence length="339" mass="38989">MVDKESERSLEEINEILTLAKLNESEIKSTSQAIYFTSKNLYENNYKLLQPDSHLLKELNVGNTLYIKGDDDEEVVICSETQTFHVTCAETSNSLLLVNNLLFDGDIQDGTRTVNKIEVGGVFYEYLEAVVGKPHIRKLNVLLKGSVYKGSEHEFQVDEEKLYTFEQLNNVIQASTKEIKEALSSMNVVTINGKIRLLDFEYHFRVLSYMLKLIDENSWELDEIDYEVTLDTLSDLVPKEILTSLFDKYTEESKIIDGLQLYRYSEFKVCRFFAEVLLSESGKFNLKDFLQAWKESVPEGMNPTEDMLYGVAIIDRKAHPNVIWSFDESGLPDNIIDTF</sequence>
<dbReference type="PANTHER" id="PTHR13395:SF6">
    <property type="entry name" value="SISTER CHROMATID COHESION PROTEIN DCC1"/>
    <property type="match status" value="1"/>
</dbReference>
<comment type="similarity">
    <text evidence="1">Belongs to the DCC1 family.</text>
</comment>
<proteinExistence type="inferred from homology"/>
<accession>A0ABQ9JJ22</accession>
<gene>
    <name evidence="4" type="ORF">NQ317_008145</name>
</gene>
<protein>
    <recommendedName>
        <fullName evidence="2">Sister chromatid cohesion protein DCC1</fullName>
    </recommendedName>
</protein>
<keyword evidence="5" id="KW-1185">Reference proteome</keyword>
<keyword evidence="3" id="KW-0235">DNA replication</keyword>